<dbReference type="Pfam" id="PF13412">
    <property type="entry name" value="HTH_24"/>
    <property type="match status" value="1"/>
</dbReference>
<dbReference type="AlphaFoldDB" id="A0A7Y9H154"/>
<keyword evidence="3" id="KW-0804">Transcription</keyword>
<dbReference type="GO" id="GO:0043200">
    <property type="term" value="P:response to amino acid"/>
    <property type="evidence" value="ECO:0007669"/>
    <property type="project" value="TreeGrafter"/>
</dbReference>
<feature type="domain" description="HTH asnC-type" evidence="4">
    <location>
        <begin position="7"/>
        <end position="68"/>
    </location>
</feature>
<evidence type="ECO:0000313" key="5">
    <source>
        <dbReference type="EMBL" id="NYE36067.1"/>
    </source>
</evidence>
<keyword evidence="1" id="KW-0805">Transcription regulation</keyword>
<dbReference type="SUPFAM" id="SSF54909">
    <property type="entry name" value="Dimeric alpha+beta barrel"/>
    <property type="match status" value="1"/>
</dbReference>
<accession>A0A7Y9H154</accession>
<dbReference type="PROSITE" id="PS50956">
    <property type="entry name" value="HTH_ASNC_2"/>
    <property type="match status" value="1"/>
</dbReference>
<dbReference type="SMART" id="SM00344">
    <property type="entry name" value="HTH_ASNC"/>
    <property type="match status" value="1"/>
</dbReference>
<dbReference type="EMBL" id="JACCBW010000001">
    <property type="protein sequence ID" value="NYE36067.1"/>
    <property type="molecule type" value="Genomic_DNA"/>
</dbReference>
<dbReference type="Gene3D" id="3.30.70.920">
    <property type="match status" value="1"/>
</dbReference>
<dbReference type="GO" id="GO:0005829">
    <property type="term" value="C:cytosol"/>
    <property type="evidence" value="ECO:0007669"/>
    <property type="project" value="TreeGrafter"/>
</dbReference>
<evidence type="ECO:0000313" key="6">
    <source>
        <dbReference type="Proteomes" id="UP000549911"/>
    </source>
</evidence>
<reference evidence="5 6" key="2">
    <citation type="submission" date="2020-08" db="EMBL/GenBank/DDBJ databases">
        <title>The Agave Microbiome: Exploring the role of microbial communities in plant adaptations to desert environments.</title>
        <authorList>
            <person name="Partida-Martinez L.P."/>
        </authorList>
    </citation>
    <scope>NUCLEOTIDE SEQUENCE [LARGE SCALE GENOMIC DNA]</scope>
    <source>
        <strain evidence="5 6">AT2.17</strain>
    </source>
</reference>
<evidence type="ECO:0000256" key="3">
    <source>
        <dbReference type="ARBA" id="ARBA00023163"/>
    </source>
</evidence>
<dbReference type="InterPro" id="IPR036388">
    <property type="entry name" value="WH-like_DNA-bd_sf"/>
</dbReference>
<protein>
    <submittedName>
        <fullName evidence="5">DNA-binding Lrp family transcriptional regulator</fullName>
    </submittedName>
</protein>
<gene>
    <name evidence="5" type="ORF">F4692_001171</name>
</gene>
<dbReference type="CDD" id="cd00090">
    <property type="entry name" value="HTH_ARSR"/>
    <property type="match status" value="1"/>
</dbReference>
<keyword evidence="2 5" id="KW-0238">DNA-binding</keyword>
<evidence type="ECO:0000256" key="1">
    <source>
        <dbReference type="ARBA" id="ARBA00023015"/>
    </source>
</evidence>
<name>A0A7Y9H154_9ACTN</name>
<sequence>MSPAIELDAVDREILRLLQLDARTQNKDLAERVGLAPSTCLARVRRLSRAGVITGFTAVVDPDAVGRAVEALLSVQMRHARSLVDPFVEAVRDLPETRAVFHVTGRADFVVHVACGTVGDLQRLVLDEFTARAEVGHVETHLVYSRWDGGPLPPFPAETGD</sequence>
<dbReference type="Pfam" id="PF01037">
    <property type="entry name" value="AsnC_trans_reg"/>
    <property type="match status" value="1"/>
</dbReference>
<reference evidence="5 6" key="1">
    <citation type="submission" date="2020-07" db="EMBL/GenBank/DDBJ databases">
        <authorList>
            <person name="Partida-Martinez L."/>
            <person name="Huntemann M."/>
            <person name="Clum A."/>
            <person name="Wang J."/>
            <person name="Palaniappan K."/>
            <person name="Ritter S."/>
            <person name="Chen I.-M."/>
            <person name="Stamatis D."/>
            <person name="Reddy T."/>
            <person name="O'Malley R."/>
            <person name="Daum C."/>
            <person name="Shapiro N."/>
            <person name="Ivanova N."/>
            <person name="Kyrpides N."/>
            <person name="Woyke T."/>
        </authorList>
    </citation>
    <scope>NUCLEOTIDE SEQUENCE [LARGE SCALE GENOMIC DNA]</scope>
    <source>
        <strain evidence="5 6">AT2.17</strain>
    </source>
</reference>
<dbReference type="PANTHER" id="PTHR30154">
    <property type="entry name" value="LEUCINE-RESPONSIVE REGULATORY PROTEIN"/>
    <property type="match status" value="1"/>
</dbReference>
<dbReference type="Proteomes" id="UP000549911">
    <property type="component" value="Unassembled WGS sequence"/>
</dbReference>
<dbReference type="InterPro" id="IPR019887">
    <property type="entry name" value="Tscrpt_reg_AsnC/Lrp_C"/>
</dbReference>
<dbReference type="SUPFAM" id="SSF46785">
    <property type="entry name" value="Winged helix' DNA-binding domain"/>
    <property type="match status" value="1"/>
</dbReference>
<keyword evidence="6" id="KW-1185">Reference proteome</keyword>
<organism evidence="5 6">
    <name type="scientific">Nocardioides cavernae</name>
    <dbReference type="NCBI Taxonomy" id="1921566"/>
    <lineage>
        <taxon>Bacteria</taxon>
        <taxon>Bacillati</taxon>
        <taxon>Actinomycetota</taxon>
        <taxon>Actinomycetes</taxon>
        <taxon>Propionibacteriales</taxon>
        <taxon>Nocardioidaceae</taxon>
        <taxon>Nocardioides</taxon>
    </lineage>
</organism>
<dbReference type="InterPro" id="IPR011008">
    <property type="entry name" value="Dimeric_a/b-barrel"/>
</dbReference>
<dbReference type="RefSeq" id="WP_179618650.1">
    <property type="nucleotide sequence ID" value="NZ_JACCBW010000001.1"/>
</dbReference>
<dbReference type="PANTHER" id="PTHR30154:SF54">
    <property type="entry name" value="POSSIBLE TRANSCRIPTIONAL REGULATORY PROTEIN (PROBABLY LRP_ASNC-FAMILY)"/>
    <property type="match status" value="1"/>
</dbReference>
<dbReference type="Gene3D" id="1.10.10.10">
    <property type="entry name" value="Winged helix-like DNA-binding domain superfamily/Winged helix DNA-binding domain"/>
    <property type="match status" value="1"/>
</dbReference>
<evidence type="ECO:0000256" key="2">
    <source>
        <dbReference type="ARBA" id="ARBA00023125"/>
    </source>
</evidence>
<evidence type="ECO:0000259" key="4">
    <source>
        <dbReference type="PROSITE" id="PS50956"/>
    </source>
</evidence>
<dbReference type="InterPro" id="IPR011991">
    <property type="entry name" value="ArsR-like_HTH"/>
</dbReference>
<dbReference type="InterPro" id="IPR000485">
    <property type="entry name" value="AsnC-type_HTH_dom"/>
</dbReference>
<comment type="caution">
    <text evidence="5">The sequence shown here is derived from an EMBL/GenBank/DDBJ whole genome shotgun (WGS) entry which is preliminary data.</text>
</comment>
<dbReference type="GO" id="GO:0043565">
    <property type="term" value="F:sequence-specific DNA binding"/>
    <property type="evidence" value="ECO:0007669"/>
    <property type="project" value="InterPro"/>
</dbReference>
<dbReference type="InterPro" id="IPR036390">
    <property type="entry name" value="WH_DNA-bd_sf"/>
</dbReference>
<dbReference type="InterPro" id="IPR019888">
    <property type="entry name" value="Tscrpt_reg_AsnC-like"/>
</dbReference>
<proteinExistence type="predicted"/>
<dbReference type="PRINTS" id="PR00033">
    <property type="entry name" value="HTHASNC"/>
</dbReference>